<keyword evidence="2" id="KW-1185">Reference proteome</keyword>
<reference evidence="1 2" key="1">
    <citation type="journal article" date="2024" name="BMC Genomics">
        <title>De novo assembly and annotation of Popillia japonica's genome with initial clues to its potential as an invasive pest.</title>
        <authorList>
            <person name="Cucini C."/>
            <person name="Boschi S."/>
            <person name="Funari R."/>
            <person name="Cardaioli E."/>
            <person name="Iannotti N."/>
            <person name="Marturano G."/>
            <person name="Paoli F."/>
            <person name="Bruttini M."/>
            <person name="Carapelli A."/>
            <person name="Frati F."/>
            <person name="Nardi F."/>
        </authorList>
    </citation>
    <scope>NUCLEOTIDE SEQUENCE [LARGE SCALE GENOMIC DNA]</scope>
    <source>
        <strain evidence="1">DMR45628</strain>
    </source>
</reference>
<dbReference type="Proteomes" id="UP001458880">
    <property type="component" value="Unassembled WGS sequence"/>
</dbReference>
<name>A0AAW1N6D5_POPJA</name>
<evidence type="ECO:0000313" key="2">
    <source>
        <dbReference type="Proteomes" id="UP001458880"/>
    </source>
</evidence>
<dbReference type="EMBL" id="JASPKY010000009">
    <property type="protein sequence ID" value="KAK9753929.1"/>
    <property type="molecule type" value="Genomic_DNA"/>
</dbReference>
<comment type="caution">
    <text evidence="1">The sequence shown here is derived from an EMBL/GenBank/DDBJ whole genome shotgun (WGS) entry which is preliminary data.</text>
</comment>
<sequence>MDVLLQRTYEPAPDVVRAVATRVRYCAEPRAPTRRALLQVCVRFGFDFLRLDAPLSTARIVFCFGIAVGVGARRLDRIVEVLDRDEARASRRVW</sequence>
<dbReference type="AlphaFoldDB" id="A0AAW1N6D5"/>
<gene>
    <name evidence="1" type="ORF">QE152_g1582</name>
</gene>
<accession>A0AAW1N6D5</accession>
<evidence type="ECO:0000313" key="1">
    <source>
        <dbReference type="EMBL" id="KAK9753929.1"/>
    </source>
</evidence>
<protein>
    <submittedName>
        <fullName evidence="1">Uncharacterized protein</fullName>
    </submittedName>
</protein>
<proteinExistence type="predicted"/>
<organism evidence="1 2">
    <name type="scientific">Popillia japonica</name>
    <name type="common">Japanese beetle</name>
    <dbReference type="NCBI Taxonomy" id="7064"/>
    <lineage>
        <taxon>Eukaryota</taxon>
        <taxon>Metazoa</taxon>
        <taxon>Ecdysozoa</taxon>
        <taxon>Arthropoda</taxon>
        <taxon>Hexapoda</taxon>
        <taxon>Insecta</taxon>
        <taxon>Pterygota</taxon>
        <taxon>Neoptera</taxon>
        <taxon>Endopterygota</taxon>
        <taxon>Coleoptera</taxon>
        <taxon>Polyphaga</taxon>
        <taxon>Scarabaeiformia</taxon>
        <taxon>Scarabaeidae</taxon>
        <taxon>Rutelinae</taxon>
        <taxon>Popillia</taxon>
    </lineage>
</organism>